<dbReference type="KEGG" id="acs:100559275"/>
<reference evidence="6" key="2">
    <citation type="submission" date="2025-08" db="UniProtKB">
        <authorList>
            <consortium name="Ensembl"/>
        </authorList>
    </citation>
    <scope>IDENTIFICATION</scope>
</reference>
<organism evidence="6 7">
    <name type="scientific">Anolis carolinensis</name>
    <name type="common">Green anole</name>
    <name type="synonym">American chameleon</name>
    <dbReference type="NCBI Taxonomy" id="28377"/>
    <lineage>
        <taxon>Eukaryota</taxon>
        <taxon>Metazoa</taxon>
        <taxon>Chordata</taxon>
        <taxon>Craniata</taxon>
        <taxon>Vertebrata</taxon>
        <taxon>Euteleostomi</taxon>
        <taxon>Lepidosauria</taxon>
        <taxon>Squamata</taxon>
        <taxon>Bifurcata</taxon>
        <taxon>Unidentata</taxon>
        <taxon>Episquamata</taxon>
        <taxon>Toxicofera</taxon>
        <taxon>Iguania</taxon>
        <taxon>Dactyloidae</taxon>
        <taxon>Anolis</taxon>
    </lineage>
</organism>
<dbReference type="InterPro" id="IPR032675">
    <property type="entry name" value="LRR_dom_sf"/>
</dbReference>
<dbReference type="Ensembl" id="ENSACAT00000041818.1">
    <property type="protein sequence ID" value="ENSACAP00000040235.1"/>
    <property type="gene ID" value="ENSACAG00000038768.1"/>
</dbReference>
<evidence type="ECO:0000256" key="1">
    <source>
        <dbReference type="ARBA" id="ARBA00006901"/>
    </source>
</evidence>
<proteinExistence type="inferred from homology"/>
<comment type="function">
    <text evidence="2">Required for the assembly of the mitochondrial NADH:ubiquinone oxidoreductase complex (complex I). Involved in the assembly of the distal region of complex I.</text>
</comment>
<dbReference type="GO" id="GO:0032981">
    <property type="term" value="P:mitochondrial respiratory chain complex I assembly"/>
    <property type="evidence" value="ECO:0007669"/>
    <property type="project" value="Ensembl"/>
</dbReference>
<evidence type="ECO:0000313" key="7">
    <source>
        <dbReference type="Proteomes" id="UP000001646"/>
    </source>
</evidence>
<reference evidence="6" key="3">
    <citation type="submission" date="2025-09" db="UniProtKB">
        <authorList>
            <consortium name="Ensembl"/>
        </authorList>
    </citation>
    <scope>IDENTIFICATION</scope>
</reference>
<dbReference type="Proteomes" id="UP000001646">
    <property type="component" value="Unplaced"/>
</dbReference>
<name>A0A803TYE5_ANOCA</name>
<evidence type="ECO:0000256" key="5">
    <source>
        <dbReference type="ARBA" id="ARBA00076566"/>
    </source>
</evidence>
<evidence type="ECO:0000256" key="4">
    <source>
        <dbReference type="ARBA" id="ARBA00072316"/>
    </source>
</evidence>
<keyword evidence="7" id="KW-1185">Reference proteome</keyword>
<dbReference type="AlphaFoldDB" id="A0A803TYE5"/>
<comment type="similarity">
    <text evidence="1">Belongs to the ATP synthase subunit s family.</text>
</comment>
<gene>
    <name evidence="6" type="primary">DMAC2</name>
</gene>
<dbReference type="Gene3D" id="3.80.10.10">
    <property type="entry name" value="Ribonuclease Inhibitor"/>
    <property type="match status" value="1"/>
</dbReference>
<dbReference type="InParanoid" id="A0A803TYE5"/>
<accession>A0A803TYE5</accession>
<dbReference type="SUPFAM" id="SSF52047">
    <property type="entry name" value="RNI-like"/>
    <property type="match status" value="1"/>
</dbReference>
<dbReference type="OrthoDB" id="5859291at2759"/>
<dbReference type="GO" id="GO:0005739">
    <property type="term" value="C:mitochondrion"/>
    <property type="evidence" value="ECO:0007669"/>
    <property type="project" value="GOC"/>
</dbReference>
<dbReference type="GeneTree" id="ENSGT00940000160500"/>
<evidence type="ECO:0000256" key="2">
    <source>
        <dbReference type="ARBA" id="ARBA00057777"/>
    </source>
</evidence>
<sequence length="269" mass="30651">MAAPTLLRQCRGIVSLLYSSSRYNSSSTSSTANPAKVGVLQYLCNRFYDIETFVEVSRALKKWNLHRNNRFCIEACERYGYEVGAAVFVLNLKGRIRAWGQNNWHQNSITKWKDDLNFQRLEEVRLEAIDISGSIISYNGLDNLVNLKALKYLDLSRCPNIDDWSLSRLTVFRDTLEELSLAGCPQITERGLACLHHFQNLKHLDVSDLPSVQHKGLVRILLEEMLPQCDIVGMGYGETEPPVEGATNRREMEEHPEAAINLKAREIHT</sequence>
<dbReference type="InterPro" id="IPR006553">
    <property type="entry name" value="Leu-rich_rpt_Cys-con_subtyp"/>
</dbReference>
<dbReference type="SMART" id="SM00367">
    <property type="entry name" value="LRR_CC"/>
    <property type="match status" value="2"/>
</dbReference>
<reference evidence="6" key="1">
    <citation type="submission" date="2009-12" db="EMBL/GenBank/DDBJ databases">
        <title>The Genome Sequence of Anolis carolinensis (Green Anole Lizard).</title>
        <authorList>
            <consortium name="The Genome Sequencing Platform"/>
            <person name="Di Palma F."/>
            <person name="Alfoldi J."/>
            <person name="Heiman D."/>
            <person name="Young S."/>
            <person name="Grabherr M."/>
            <person name="Johnson J."/>
            <person name="Lander E.S."/>
            <person name="Lindblad-Toh K."/>
        </authorList>
    </citation>
    <scope>NUCLEOTIDE SEQUENCE [LARGE SCALE GENOMIC DNA]</scope>
    <source>
        <strain evidence="6">JBL SC #1</strain>
    </source>
</reference>
<dbReference type="PANTHER" id="PTHR13318">
    <property type="entry name" value="PARTNER OF PAIRED, ISOFORM B-RELATED"/>
    <property type="match status" value="1"/>
</dbReference>
<dbReference type="GeneID" id="100559275"/>
<evidence type="ECO:0000256" key="3">
    <source>
        <dbReference type="ARBA" id="ARBA00062608"/>
    </source>
</evidence>
<evidence type="ECO:0000313" key="6">
    <source>
        <dbReference type="Ensembl" id="ENSACAP00000040235.1"/>
    </source>
</evidence>
<dbReference type="FunFam" id="3.80.10.10:FF:000168">
    <property type="entry name" value="Distal membrane arm assembly complex 2"/>
    <property type="match status" value="1"/>
</dbReference>
<dbReference type="CTD" id="55101"/>
<dbReference type="RefSeq" id="XP_003222902.1">
    <property type="nucleotide sequence ID" value="XM_003222854.3"/>
</dbReference>
<protein>
    <recommendedName>
        <fullName evidence="4">Distal membrane-arm assembly complex protein 2</fullName>
    </recommendedName>
    <alternativeName>
        <fullName evidence="5">ATP synthase subunit s-like protein</fullName>
    </alternativeName>
</protein>
<dbReference type="PANTHER" id="PTHR13318:SF186">
    <property type="entry name" value="DISTAL MEMBRANE-ARM ASSEMBLY COMPLEX PROTEIN 2"/>
    <property type="match status" value="1"/>
</dbReference>
<comment type="subunit">
    <text evidence="3">Interacts with incompletely assembled mitochondrial NADH:ubiquinone oxidoreductase complex (complex I).</text>
</comment>